<dbReference type="RefSeq" id="WP_341627140.1">
    <property type="nucleotide sequence ID" value="NZ_JBAKBA010000008.1"/>
</dbReference>
<dbReference type="PANTHER" id="PTHR33383:SF1">
    <property type="entry name" value="MEMBRANE PROTEIN INSERTION EFFICIENCY FACTOR-RELATED"/>
    <property type="match status" value="1"/>
</dbReference>
<dbReference type="NCBIfam" id="TIGR00278">
    <property type="entry name" value="membrane protein insertion efficiency factor YidD"/>
    <property type="match status" value="1"/>
</dbReference>
<dbReference type="SMART" id="SM01234">
    <property type="entry name" value="Haemolytic"/>
    <property type="match status" value="1"/>
</dbReference>
<dbReference type="Proteomes" id="UP001366060">
    <property type="component" value="Unassembled WGS sequence"/>
</dbReference>
<dbReference type="EMBL" id="JBAKBA010000008">
    <property type="protein sequence ID" value="MEL0658487.1"/>
    <property type="molecule type" value="Genomic_DNA"/>
</dbReference>
<sequence length="105" mass="12134">MHKTDGKSFSKLLNKNVSYYFGNVKLLLLHLAVKYISLKLIHLYQSNGGSKKLLNIECNFEPTCSEYTKQCIQKYGAFKGWRLGLSRIKRCNQPDLVEKIHDEVP</sequence>
<gene>
    <name evidence="1" type="primary">yidD</name>
    <name evidence="1" type="ORF">V6255_04960</name>
</gene>
<dbReference type="Pfam" id="PF01809">
    <property type="entry name" value="YidD"/>
    <property type="match status" value="1"/>
</dbReference>
<dbReference type="InterPro" id="IPR002696">
    <property type="entry name" value="Membr_insert_effic_factor_YidD"/>
</dbReference>
<reference evidence="1 2" key="1">
    <citation type="submission" date="2024-02" db="EMBL/GenBank/DDBJ databases">
        <title>Bacteria isolated from the canopy kelp, Nereocystis luetkeana.</title>
        <authorList>
            <person name="Pfister C.A."/>
            <person name="Younker I.T."/>
            <person name="Light S.H."/>
        </authorList>
    </citation>
    <scope>NUCLEOTIDE SEQUENCE [LARGE SCALE GENOMIC DNA]</scope>
    <source>
        <strain evidence="1 2">TI.2.07</strain>
    </source>
</reference>
<protein>
    <submittedName>
        <fullName evidence="1">Membrane protein insertion efficiency factor YidD</fullName>
    </submittedName>
</protein>
<evidence type="ECO:0000313" key="2">
    <source>
        <dbReference type="Proteomes" id="UP001366060"/>
    </source>
</evidence>
<comment type="caution">
    <text evidence="1">The sequence shown here is derived from an EMBL/GenBank/DDBJ whole genome shotgun (WGS) entry which is preliminary data.</text>
</comment>
<keyword evidence="2" id="KW-1185">Reference proteome</keyword>
<name>A0ABU9H9E1_9GAMM</name>
<organism evidence="1 2">
    <name type="scientific">Psychromonas arctica</name>
    <dbReference type="NCBI Taxonomy" id="168275"/>
    <lineage>
        <taxon>Bacteria</taxon>
        <taxon>Pseudomonadati</taxon>
        <taxon>Pseudomonadota</taxon>
        <taxon>Gammaproteobacteria</taxon>
        <taxon>Alteromonadales</taxon>
        <taxon>Psychromonadaceae</taxon>
        <taxon>Psychromonas</taxon>
    </lineage>
</organism>
<accession>A0ABU9H9E1</accession>
<dbReference type="PANTHER" id="PTHR33383">
    <property type="entry name" value="MEMBRANE PROTEIN INSERTION EFFICIENCY FACTOR-RELATED"/>
    <property type="match status" value="1"/>
</dbReference>
<evidence type="ECO:0000313" key="1">
    <source>
        <dbReference type="EMBL" id="MEL0658487.1"/>
    </source>
</evidence>
<proteinExistence type="predicted"/>